<protein>
    <submittedName>
        <fullName evidence="1">Uncharacterized protein</fullName>
    </submittedName>
</protein>
<gene>
    <name evidence="1" type="ORF">YH66_04335</name>
</gene>
<evidence type="ECO:0000313" key="1">
    <source>
        <dbReference type="EMBL" id="AKF26839.1"/>
    </source>
</evidence>
<proteinExistence type="predicted"/>
<dbReference type="HOGENOM" id="CLU_2204992_0_0_11"/>
<sequence length="107" mass="12063">MSTLHAPAPYRLTPIGWIVANEHAPVDYVPTDLTDTLKVTDTITGKSFTCTPGSFMQAAEQLPTPWFNEWHNVRELQELLTTNPTDPRIEDLCWLLCVEIAPVEVNQ</sequence>
<dbReference type="PATRIC" id="fig|92706.3.peg.900"/>
<name>A0A0F6SQU9_9CORY</name>
<reference evidence="1 2" key="1">
    <citation type="submission" date="2015-04" db="EMBL/GenBank/DDBJ databases">
        <title>Complete Genome Sequence of Brevibacterium flavum ATCC 15168.</title>
        <authorList>
            <person name="Ahn J."/>
            <person name="Park G."/>
            <person name="Jeon W."/>
            <person name="Jang Y."/>
            <person name="Jang M."/>
            <person name="Lee H."/>
            <person name="Lee H."/>
        </authorList>
    </citation>
    <scope>NUCLEOTIDE SEQUENCE [LARGE SCALE GENOMIC DNA]</scope>
    <source>
        <strain evidence="1 2">ATCC 15168</strain>
    </source>
</reference>
<organism evidence="1 2">
    <name type="scientific">[Brevibacterium] flavum</name>
    <dbReference type="NCBI Taxonomy" id="92706"/>
    <lineage>
        <taxon>Bacteria</taxon>
        <taxon>Bacillati</taxon>
        <taxon>Actinomycetota</taxon>
        <taxon>Actinomycetes</taxon>
        <taxon>Mycobacteriales</taxon>
        <taxon>Corynebacteriaceae</taxon>
        <taxon>Corynebacterium</taxon>
    </lineage>
</organism>
<accession>A0A0F6SQU9</accession>
<dbReference type="Proteomes" id="UP000034037">
    <property type="component" value="Chromosome"/>
</dbReference>
<evidence type="ECO:0000313" key="2">
    <source>
        <dbReference type="Proteomes" id="UP000034037"/>
    </source>
</evidence>
<dbReference type="AlphaFoldDB" id="A0A0F6SQU9"/>
<dbReference type="EMBL" id="CP011309">
    <property type="protein sequence ID" value="AKF26839.1"/>
    <property type="molecule type" value="Genomic_DNA"/>
</dbReference>
<keyword evidence="2" id="KW-1185">Reference proteome</keyword>
<dbReference type="RefSeq" id="WP_003863493.1">
    <property type="nucleotide sequence ID" value="NZ_CP011309.1"/>
</dbReference>